<protein>
    <recommendedName>
        <fullName evidence="4">DUF2079 domain-containing protein</fullName>
    </recommendedName>
</protein>
<keyword evidence="1" id="KW-0812">Transmembrane</keyword>
<feature type="transmembrane region" description="Helical" evidence="1">
    <location>
        <begin position="35"/>
        <end position="58"/>
    </location>
</feature>
<organism evidence="2 3">
    <name type="scientific">Ktedonospora formicarum</name>
    <dbReference type="NCBI Taxonomy" id="2778364"/>
    <lineage>
        <taxon>Bacteria</taxon>
        <taxon>Bacillati</taxon>
        <taxon>Chloroflexota</taxon>
        <taxon>Ktedonobacteria</taxon>
        <taxon>Ktedonobacterales</taxon>
        <taxon>Ktedonobacteraceae</taxon>
        <taxon>Ktedonospora</taxon>
    </lineage>
</organism>
<evidence type="ECO:0008006" key="4">
    <source>
        <dbReference type="Google" id="ProtNLM"/>
    </source>
</evidence>
<gene>
    <name evidence="2" type="ORF">KSX_11680</name>
</gene>
<feature type="transmembrane region" description="Helical" evidence="1">
    <location>
        <begin position="133"/>
        <end position="153"/>
    </location>
</feature>
<dbReference type="Proteomes" id="UP000612362">
    <property type="component" value="Unassembled WGS sequence"/>
</dbReference>
<evidence type="ECO:0000313" key="3">
    <source>
        <dbReference type="Proteomes" id="UP000612362"/>
    </source>
</evidence>
<feature type="transmembrane region" description="Helical" evidence="1">
    <location>
        <begin position="209"/>
        <end position="235"/>
    </location>
</feature>
<keyword evidence="1" id="KW-1133">Transmembrane helix</keyword>
<feature type="transmembrane region" description="Helical" evidence="1">
    <location>
        <begin position="320"/>
        <end position="340"/>
    </location>
</feature>
<dbReference type="InterPro" id="IPR018650">
    <property type="entry name" value="STSV1_Orf64"/>
</dbReference>
<feature type="transmembrane region" description="Helical" evidence="1">
    <location>
        <begin position="182"/>
        <end position="202"/>
    </location>
</feature>
<accession>A0A8J3HXQ3</accession>
<feature type="transmembrane region" description="Helical" evidence="1">
    <location>
        <begin position="241"/>
        <end position="262"/>
    </location>
</feature>
<keyword evidence="3" id="KW-1185">Reference proteome</keyword>
<sequence>MVNTPWSKRLAKSFSIWQNRLYLYPRPEPLPRTRLFWVALGLVTMAVAAFSVYFIILLTTRHSVFLSNAEDLGIMDQALWSLAYHGDLHQTICNIVNDTNCYSPEGISRFSIHFEPILWPISWLYYLWADPRLLLILQTLIVASGAYPAFLLARLRLRSDIAGVMIALLYLLYPAQQQATIYDFHAVTLTTSLLLFTLYFMYTRRTAPMFIFALLSMACKEEIPLVIAMFCLWSMVFQRRWRSSAILLVIAIGWFCLTYYYIFPHFSPTGKPLLSERYGSLGNGPGQVASSVLFHPVDFVHRYLLEPAHFTYLKTLWQPALFLPLLAPWVLILSAPTLALNLLSSHEGQYSGLFQYNAEIVPVLIFATIEAVVLLLWLSQILLDRLAVRWRKPAPVEEDGHKIVIEHERNGIGRVWQLGLMLALLGLTLFSSLRTDYYFHGALPFSVDFQWPQETHHTQVMQQFVAMVPPNASISAQTRLVPHLSHRQKVYLFPYASDQADYVLLDLTGDIYPFFTSTDYTKVAKDLLLSGQYGIVKAEDGVILLKRGLPAPGVSPLSPVQPGSAPNSTNVLPNLPAATCDNTVATAQEIQSIQHPIRGTFSDGSGSMQLVGYDATVSSKHIDAEKNQYDGTDVHMILTTYWQVVKPITTSQQILFVTETSDGKERLASTDVPLMNWCQSVTWKPGSVIKMQSNDFFLAPQGSAALPKGLAHISVALVPLTQPSSTILDMQARLRVAAVKGQGSADVNENARLLRLFELDLT</sequence>
<dbReference type="EMBL" id="BNJF01000001">
    <property type="protein sequence ID" value="GHO43005.1"/>
    <property type="molecule type" value="Genomic_DNA"/>
</dbReference>
<proteinExistence type="predicted"/>
<feature type="transmembrane region" description="Helical" evidence="1">
    <location>
        <begin position="360"/>
        <end position="383"/>
    </location>
</feature>
<name>A0A8J3HXQ3_9CHLR</name>
<evidence type="ECO:0000256" key="1">
    <source>
        <dbReference type="SAM" id="Phobius"/>
    </source>
</evidence>
<comment type="caution">
    <text evidence="2">The sequence shown here is derived from an EMBL/GenBank/DDBJ whole genome shotgun (WGS) entry which is preliminary data.</text>
</comment>
<evidence type="ECO:0000313" key="2">
    <source>
        <dbReference type="EMBL" id="GHO43005.1"/>
    </source>
</evidence>
<dbReference type="AlphaFoldDB" id="A0A8J3HXQ3"/>
<dbReference type="RefSeq" id="WP_220192500.1">
    <property type="nucleotide sequence ID" value="NZ_BNJF01000001.1"/>
</dbReference>
<keyword evidence="1" id="KW-0472">Membrane</keyword>
<dbReference type="Pfam" id="PF09852">
    <property type="entry name" value="DUF2079"/>
    <property type="match status" value="1"/>
</dbReference>
<reference evidence="2" key="1">
    <citation type="submission" date="2020-10" db="EMBL/GenBank/DDBJ databases">
        <title>Taxonomic study of unclassified bacteria belonging to the class Ktedonobacteria.</title>
        <authorList>
            <person name="Yabe S."/>
            <person name="Wang C.M."/>
            <person name="Zheng Y."/>
            <person name="Sakai Y."/>
            <person name="Cavaletti L."/>
            <person name="Monciardini P."/>
            <person name="Donadio S."/>
        </authorList>
    </citation>
    <scope>NUCLEOTIDE SEQUENCE</scope>
    <source>
        <strain evidence="2">SOSP1-1</strain>
    </source>
</reference>